<evidence type="ECO:0000313" key="2">
    <source>
        <dbReference type="EMBL" id="MFC6395528.1"/>
    </source>
</evidence>
<proteinExistence type="predicted"/>
<dbReference type="EMBL" id="JBHSUA010000003">
    <property type="protein sequence ID" value="MFC6395528.1"/>
    <property type="molecule type" value="Genomic_DNA"/>
</dbReference>
<dbReference type="Gene3D" id="3.40.50.2000">
    <property type="entry name" value="Glycogen Phosphorylase B"/>
    <property type="match status" value="1"/>
</dbReference>
<dbReference type="SUPFAM" id="SSF53756">
    <property type="entry name" value="UDP-Glycosyltransferase/glycogen phosphorylase"/>
    <property type="match status" value="1"/>
</dbReference>
<protein>
    <submittedName>
        <fullName evidence="2">Glycosyltransferase family 1 protein</fullName>
    </submittedName>
</protein>
<feature type="region of interest" description="Disordered" evidence="1">
    <location>
        <begin position="27"/>
        <end position="50"/>
    </location>
</feature>
<accession>A0ABW1WW88</accession>
<dbReference type="RefSeq" id="WP_343885448.1">
    <property type="nucleotide sequence ID" value="NZ_BAAAKI010000006.1"/>
</dbReference>
<organism evidence="2 3">
    <name type="scientific">Luteococcus sanguinis</name>
    <dbReference type="NCBI Taxonomy" id="174038"/>
    <lineage>
        <taxon>Bacteria</taxon>
        <taxon>Bacillati</taxon>
        <taxon>Actinomycetota</taxon>
        <taxon>Actinomycetes</taxon>
        <taxon>Propionibacteriales</taxon>
        <taxon>Propionibacteriaceae</taxon>
        <taxon>Luteococcus</taxon>
    </lineage>
</organism>
<keyword evidence="3" id="KW-1185">Reference proteome</keyword>
<feature type="compositionally biased region" description="Basic and acidic residues" evidence="1">
    <location>
        <begin position="27"/>
        <end position="42"/>
    </location>
</feature>
<evidence type="ECO:0000256" key="1">
    <source>
        <dbReference type="SAM" id="MobiDB-lite"/>
    </source>
</evidence>
<comment type="caution">
    <text evidence="2">The sequence shown here is derived from an EMBL/GenBank/DDBJ whole genome shotgun (WGS) entry which is preliminary data.</text>
</comment>
<sequence>MDPIRVASVPFSQVYIRHIGPLPADEGRVVRLDDPRPRRGDGTEQSGWWPPAMLEPGWIDEHADDFDLMHVHFGFDALSPDDLQRVVDDLRRNNKPLVYTVHDLGNPHHTDPSAHEAALDVLVPAADALVTLTSGAAAEVRRRWNRDAAVLPHPHVLGLDTLMAPPPRRIDGPLRFGVHLKSLRPNMATREVVEALVEGVNQLDEPAIVQVNTHPEVMTGGGHQSVEGLGAWLENRASQGVIDLQVHPYFDEDELWTYLASLDASVLPYRWGTHSGWLEACVDLGTAVIAPSCGFYAQQRPVFSYANSRDGLDAQSLARAVRAVADHARDLARTYPRLDPAYRLTERRWVAAEHERIYRGLLS</sequence>
<gene>
    <name evidence="2" type="ORF">ACFP57_00755</name>
</gene>
<name>A0ABW1WW88_9ACTN</name>
<dbReference type="Proteomes" id="UP001596266">
    <property type="component" value="Unassembled WGS sequence"/>
</dbReference>
<evidence type="ECO:0000313" key="3">
    <source>
        <dbReference type="Proteomes" id="UP001596266"/>
    </source>
</evidence>
<reference evidence="3" key="1">
    <citation type="journal article" date="2019" name="Int. J. Syst. Evol. Microbiol.">
        <title>The Global Catalogue of Microorganisms (GCM) 10K type strain sequencing project: providing services to taxonomists for standard genome sequencing and annotation.</title>
        <authorList>
            <consortium name="The Broad Institute Genomics Platform"/>
            <consortium name="The Broad Institute Genome Sequencing Center for Infectious Disease"/>
            <person name="Wu L."/>
            <person name="Ma J."/>
        </authorList>
    </citation>
    <scope>NUCLEOTIDE SEQUENCE [LARGE SCALE GENOMIC DNA]</scope>
    <source>
        <strain evidence="3">CGMCC 1.15277</strain>
    </source>
</reference>